<dbReference type="RefSeq" id="WP_387723106.1">
    <property type="nucleotide sequence ID" value="NZ_JBIAPI010000009.1"/>
</dbReference>
<keyword evidence="2" id="KW-1185">Reference proteome</keyword>
<proteinExistence type="predicted"/>
<gene>
    <name evidence="1" type="ORF">ACFYV7_30830</name>
</gene>
<organism evidence="1 2">
    <name type="scientific">Nocardia suismassiliense</name>
    <dbReference type="NCBI Taxonomy" id="2077092"/>
    <lineage>
        <taxon>Bacteria</taxon>
        <taxon>Bacillati</taxon>
        <taxon>Actinomycetota</taxon>
        <taxon>Actinomycetes</taxon>
        <taxon>Mycobacteriales</taxon>
        <taxon>Nocardiaceae</taxon>
        <taxon>Nocardia</taxon>
    </lineage>
</organism>
<dbReference type="Proteomes" id="UP001601948">
    <property type="component" value="Unassembled WGS sequence"/>
</dbReference>
<sequence>MEFVFDLLVEGLPALDAGRVEVDQAVTSGLLHQTHQNRDGVLDGGLAAAVLLDPLHYRAIHDPVGDRGHREVSESRQDPFAPSAQVGVGRFWFQTFEGQRHVVLAVVQN</sequence>
<comment type="caution">
    <text evidence="1">The sequence shown here is derived from an EMBL/GenBank/DDBJ whole genome shotgun (WGS) entry which is preliminary data.</text>
</comment>
<reference evidence="1 2" key="1">
    <citation type="submission" date="2024-10" db="EMBL/GenBank/DDBJ databases">
        <title>The Natural Products Discovery Center: Release of the First 8490 Sequenced Strains for Exploring Actinobacteria Biosynthetic Diversity.</title>
        <authorList>
            <person name="Kalkreuter E."/>
            <person name="Kautsar S.A."/>
            <person name="Yang D."/>
            <person name="Bader C.D."/>
            <person name="Teijaro C.N."/>
            <person name="Fluegel L."/>
            <person name="Davis C.M."/>
            <person name="Simpson J.R."/>
            <person name="Lauterbach L."/>
            <person name="Steele A.D."/>
            <person name="Gui C."/>
            <person name="Meng S."/>
            <person name="Li G."/>
            <person name="Viehrig K."/>
            <person name="Ye F."/>
            <person name="Su P."/>
            <person name="Kiefer A.F."/>
            <person name="Nichols A."/>
            <person name="Cepeda A.J."/>
            <person name="Yan W."/>
            <person name="Fan B."/>
            <person name="Jiang Y."/>
            <person name="Adhikari A."/>
            <person name="Zheng C.-J."/>
            <person name="Schuster L."/>
            <person name="Cowan T.M."/>
            <person name="Smanski M.J."/>
            <person name="Chevrette M.G."/>
            <person name="De Carvalho L.P.S."/>
            <person name="Shen B."/>
        </authorList>
    </citation>
    <scope>NUCLEOTIDE SEQUENCE [LARGE SCALE GENOMIC DNA]</scope>
    <source>
        <strain evidence="1 2">NPDC003040</strain>
    </source>
</reference>
<evidence type="ECO:0000313" key="1">
    <source>
        <dbReference type="EMBL" id="MFF3227227.1"/>
    </source>
</evidence>
<dbReference type="EMBL" id="JBIAPI010000009">
    <property type="protein sequence ID" value="MFF3227227.1"/>
    <property type="molecule type" value="Genomic_DNA"/>
</dbReference>
<name>A0ABW6R2A8_9NOCA</name>
<accession>A0ABW6R2A8</accession>
<evidence type="ECO:0000313" key="2">
    <source>
        <dbReference type="Proteomes" id="UP001601948"/>
    </source>
</evidence>
<protein>
    <submittedName>
        <fullName evidence="1">Uncharacterized protein</fullName>
    </submittedName>
</protein>